<organism evidence="2 3">
    <name type="scientific">candidate division WOR-3 bacterium RBG_13_43_14</name>
    <dbReference type="NCBI Taxonomy" id="1802590"/>
    <lineage>
        <taxon>Bacteria</taxon>
        <taxon>Bacteria division WOR-3</taxon>
    </lineage>
</organism>
<proteinExistence type="predicted"/>
<dbReference type="Pfam" id="PF00582">
    <property type="entry name" value="Usp"/>
    <property type="match status" value="1"/>
</dbReference>
<dbReference type="InterPro" id="IPR006016">
    <property type="entry name" value="UspA"/>
</dbReference>
<reference evidence="2 3" key="1">
    <citation type="journal article" date="2016" name="Nat. Commun.">
        <title>Thousands of microbial genomes shed light on interconnected biogeochemical processes in an aquifer system.</title>
        <authorList>
            <person name="Anantharaman K."/>
            <person name="Brown C.T."/>
            <person name="Hug L.A."/>
            <person name="Sharon I."/>
            <person name="Castelle C.J."/>
            <person name="Probst A.J."/>
            <person name="Thomas B.C."/>
            <person name="Singh A."/>
            <person name="Wilkins M.J."/>
            <person name="Karaoz U."/>
            <person name="Brodie E.L."/>
            <person name="Williams K.H."/>
            <person name="Hubbard S.S."/>
            <person name="Banfield J.F."/>
        </authorList>
    </citation>
    <scope>NUCLEOTIDE SEQUENCE [LARGE SCALE GENOMIC DNA]</scope>
</reference>
<comment type="caution">
    <text evidence="2">The sequence shown here is derived from an EMBL/GenBank/DDBJ whole genome shotgun (WGS) entry which is preliminary data.</text>
</comment>
<protein>
    <recommendedName>
        <fullName evidence="1">UspA domain-containing protein</fullName>
    </recommendedName>
</protein>
<accession>A0A1F4U1K3</accession>
<evidence type="ECO:0000313" key="2">
    <source>
        <dbReference type="EMBL" id="OGC38848.1"/>
    </source>
</evidence>
<dbReference type="SUPFAM" id="SSF52402">
    <property type="entry name" value="Adenine nucleotide alpha hydrolases-like"/>
    <property type="match status" value="1"/>
</dbReference>
<feature type="domain" description="UspA" evidence="1">
    <location>
        <begin position="12"/>
        <end position="123"/>
    </location>
</feature>
<dbReference type="InterPro" id="IPR014729">
    <property type="entry name" value="Rossmann-like_a/b/a_fold"/>
</dbReference>
<evidence type="ECO:0000313" key="3">
    <source>
        <dbReference type="Proteomes" id="UP000177025"/>
    </source>
</evidence>
<dbReference type="Gene3D" id="3.40.50.620">
    <property type="entry name" value="HUPs"/>
    <property type="match status" value="1"/>
</dbReference>
<dbReference type="EMBL" id="MEUM01000164">
    <property type="protein sequence ID" value="OGC38848.1"/>
    <property type="molecule type" value="Genomic_DNA"/>
</dbReference>
<dbReference type="AlphaFoldDB" id="A0A1F4U1K3"/>
<gene>
    <name evidence="2" type="ORF">A2Y85_08800</name>
</gene>
<name>A0A1F4U1K3_UNCW3</name>
<dbReference type="Proteomes" id="UP000177025">
    <property type="component" value="Unassembled WGS sequence"/>
</dbReference>
<sequence>MKKDKENIMVFEKVLLVMTDEVDQSMINTAVGLCKKEKSKLYVLFVIDTHRINRLAQTLRQKIDDIYRTVEETGWQLLYLTEDEAVENGIWTSLHLEEGSLSNAVSRYVESYGIDIIIIKRKDEAKRIFINAPVPVIGL</sequence>
<evidence type="ECO:0000259" key="1">
    <source>
        <dbReference type="Pfam" id="PF00582"/>
    </source>
</evidence>